<feature type="region of interest" description="Disordered" evidence="1">
    <location>
        <begin position="1"/>
        <end position="37"/>
    </location>
</feature>
<gene>
    <name evidence="2" type="primary">P0471A11.25</name>
</gene>
<evidence type="ECO:0000313" key="2">
    <source>
        <dbReference type="EMBL" id="BAD17086.1"/>
    </source>
</evidence>
<accession>Q6Z7V8</accession>
<dbReference type="EMBL" id="AP004814">
    <property type="protein sequence ID" value="BAD17086.1"/>
    <property type="molecule type" value="Genomic_DNA"/>
</dbReference>
<sequence length="82" mass="8943">MDRGHRGTAGRRLGRRPPGRAGGSGDAGDEDDAGFMRSCSPYLHRSVGVQVVRGFDAEKSLGFGKGEEARDEVGNERRKQRR</sequence>
<name>Q6Z7V8_ORYSJ</name>
<evidence type="ECO:0000256" key="1">
    <source>
        <dbReference type="SAM" id="MobiDB-lite"/>
    </source>
</evidence>
<evidence type="ECO:0000313" key="3">
    <source>
        <dbReference type="Proteomes" id="UP000000763"/>
    </source>
</evidence>
<dbReference type="AlphaFoldDB" id="Q6Z7V8"/>
<reference evidence="3" key="2">
    <citation type="journal article" date="2008" name="Nucleic Acids Res.">
        <title>The rice annotation project database (RAP-DB): 2008 update.</title>
        <authorList>
            <consortium name="The rice annotation project (RAP)"/>
        </authorList>
    </citation>
    <scope>GENOME REANNOTATION</scope>
    <source>
        <strain evidence="3">cv. Nipponbare</strain>
    </source>
</reference>
<proteinExistence type="predicted"/>
<organism evidence="2 3">
    <name type="scientific">Oryza sativa subsp. japonica</name>
    <name type="common">Rice</name>
    <dbReference type="NCBI Taxonomy" id="39947"/>
    <lineage>
        <taxon>Eukaryota</taxon>
        <taxon>Viridiplantae</taxon>
        <taxon>Streptophyta</taxon>
        <taxon>Embryophyta</taxon>
        <taxon>Tracheophyta</taxon>
        <taxon>Spermatophyta</taxon>
        <taxon>Magnoliopsida</taxon>
        <taxon>Liliopsida</taxon>
        <taxon>Poales</taxon>
        <taxon>Poaceae</taxon>
        <taxon>BOP clade</taxon>
        <taxon>Oryzoideae</taxon>
        <taxon>Oryzeae</taxon>
        <taxon>Oryzinae</taxon>
        <taxon>Oryza</taxon>
        <taxon>Oryza sativa</taxon>
    </lineage>
</organism>
<protein>
    <submittedName>
        <fullName evidence="2">Uncharacterized protein</fullName>
    </submittedName>
</protein>
<reference evidence="3" key="1">
    <citation type="journal article" date="2005" name="Nature">
        <title>The map-based sequence of the rice genome.</title>
        <authorList>
            <consortium name="International rice genome sequencing project (IRGSP)"/>
            <person name="Matsumoto T."/>
            <person name="Wu J."/>
            <person name="Kanamori H."/>
            <person name="Katayose Y."/>
            <person name="Fujisawa M."/>
            <person name="Namiki N."/>
            <person name="Mizuno H."/>
            <person name="Yamamoto K."/>
            <person name="Antonio B.A."/>
            <person name="Baba T."/>
            <person name="Sakata K."/>
            <person name="Nagamura Y."/>
            <person name="Aoki H."/>
            <person name="Arikawa K."/>
            <person name="Arita K."/>
            <person name="Bito T."/>
            <person name="Chiden Y."/>
            <person name="Fujitsuka N."/>
            <person name="Fukunaka R."/>
            <person name="Hamada M."/>
            <person name="Harada C."/>
            <person name="Hayashi A."/>
            <person name="Hijishita S."/>
            <person name="Honda M."/>
            <person name="Hosokawa S."/>
            <person name="Ichikawa Y."/>
            <person name="Idonuma A."/>
            <person name="Iijima M."/>
            <person name="Ikeda M."/>
            <person name="Ikeno M."/>
            <person name="Ito K."/>
            <person name="Ito S."/>
            <person name="Ito T."/>
            <person name="Ito Y."/>
            <person name="Ito Y."/>
            <person name="Iwabuchi A."/>
            <person name="Kamiya K."/>
            <person name="Karasawa W."/>
            <person name="Kurita K."/>
            <person name="Katagiri S."/>
            <person name="Kikuta A."/>
            <person name="Kobayashi H."/>
            <person name="Kobayashi N."/>
            <person name="Machita K."/>
            <person name="Maehara T."/>
            <person name="Masukawa M."/>
            <person name="Mizubayashi T."/>
            <person name="Mukai Y."/>
            <person name="Nagasaki H."/>
            <person name="Nagata Y."/>
            <person name="Naito S."/>
            <person name="Nakashima M."/>
            <person name="Nakama Y."/>
            <person name="Nakamichi Y."/>
            <person name="Nakamura M."/>
            <person name="Meguro A."/>
            <person name="Negishi M."/>
            <person name="Ohta I."/>
            <person name="Ohta T."/>
            <person name="Okamoto M."/>
            <person name="Ono N."/>
            <person name="Saji S."/>
            <person name="Sakaguchi M."/>
            <person name="Sakai K."/>
            <person name="Shibata M."/>
            <person name="Shimokawa T."/>
            <person name="Song J."/>
            <person name="Takazaki Y."/>
            <person name="Terasawa K."/>
            <person name="Tsugane M."/>
            <person name="Tsuji K."/>
            <person name="Ueda S."/>
            <person name="Waki K."/>
            <person name="Yamagata H."/>
            <person name="Yamamoto M."/>
            <person name="Yamamoto S."/>
            <person name="Yamane H."/>
            <person name="Yoshiki S."/>
            <person name="Yoshihara R."/>
            <person name="Yukawa K."/>
            <person name="Zhong H."/>
            <person name="Yano M."/>
            <person name="Yuan Q."/>
            <person name="Ouyang S."/>
            <person name="Liu J."/>
            <person name="Jones K.M."/>
            <person name="Gansberger K."/>
            <person name="Moffat K."/>
            <person name="Hill J."/>
            <person name="Bera J."/>
            <person name="Fadrosh D."/>
            <person name="Jin S."/>
            <person name="Johri S."/>
            <person name="Kim M."/>
            <person name="Overton L."/>
            <person name="Reardon M."/>
            <person name="Tsitrin T."/>
            <person name="Vuong H."/>
            <person name="Weaver B."/>
            <person name="Ciecko A."/>
            <person name="Tallon L."/>
            <person name="Jackson J."/>
            <person name="Pai G."/>
            <person name="Aken S.V."/>
            <person name="Utterback T."/>
            <person name="Reidmuller S."/>
            <person name="Feldblyum T."/>
            <person name="Hsiao J."/>
            <person name="Zismann V."/>
            <person name="Iobst S."/>
            <person name="de Vazeille A.R."/>
            <person name="Buell C.R."/>
            <person name="Ying K."/>
            <person name="Li Y."/>
            <person name="Lu T."/>
            <person name="Huang Y."/>
            <person name="Zhao Q."/>
            <person name="Feng Q."/>
            <person name="Zhang L."/>
            <person name="Zhu J."/>
            <person name="Weng Q."/>
            <person name="Mu J."/>
            <person name="Lu Y."/>
            <person name="Fan D."/>
            <person name="Liu Y."/>
            <person name="Guan J."/>
            <person name="Zhang Y."/>
            <person name="Yu S."/>
            <person name="Liu X."/>
            <person name="Zhang Y."/>
            <person name="Hong G."/>
            <person name="Han B."/>
            <person name="Choisne N."/>
            <person name="Demange N."/>
            <person name="Orjeda G."/>
            <person name="Samain S."/>
            <person name="Cattolico L."/>
            <person name="Pelletier E."/>
            <person name="Couloux A."/>
            <person name="Segurens B."/>
            <person name="Wincker P."/>
            <person name="D'Hont A."/>
            <person name="Scarpelli C."/>
            <person name="Weissenbach J."/>
            <person name="Salanoubat M."/>
            <person name="Quetier F."/>
            <person name="Yu Y."/>
            <person name="Kim H.R."/>
            <person name="Rambo T."/>
            <person name="Currie J."/>
            <person name="Collura K."/>
            <person name="Luo M."/>
            <person name="Yang T."/>
            <person name="Ammiraju J.S.S."/>
            <person name="Engler F."/>
            <person name="Soderlund C."/>
            <person name="Wing R.A."/>
            <person name="Palmer L.E."/>
            <person name="de la Bastide M."/>
            <person name="Spiegel L."/>
            <person name="Nascimento L."/>
            <person name="Zutavern T."/>
            <person name="O'Shaughnessy A."/>
            <person name="Dike S."/>
            <person name="Dedhia N."/>
            <person name="Preston R."/>
            <person name="Balija V."/>
            <person name="McCombie W.R."/>
            <person name="Chow T."/>
            <person name="Chen H."/>
            <person name="Chung M."/>
            <person name="Chen C."/>
            <person name="Shaw J."/>
            <person name="Wu H."/>
            <person name="Hsiao K."/>
            <person name="Chao Y."/>
            <person name="Chu M."/>
            <person name="Cheng C."/>
            <person name="Hour A."/>
            <person name="Lee P."/>
            <person name="Lin S."/>
            <person name="Lin Y."/>
            <person name="Liou J."/>
            <person name="Liu S."/>
            <person name="Hsing Y."/>
            <person name="Raghuvanshi S."/>
            <person name="Mohanty A."/>
            <person name="Bharti A.K."/>
            <person name="Gaur A."/>
            <person name="Gupta V."/>
            <person name="Kumar D."/>
            <person name="Ravi V."/>
            <person name="Vij S."/>
            <person name="Kapur A."/>
            <person name="Khurana P."/>
            <person name="Khurana P."/>
            <person name="Khurana J.P."/>
            <person name="Tyagi A.K."/>
            <person name="Gaikwad K."/>
            <person name="Singh A."/>
            <person name="Dalal V."/>
            <person name="Srivastava S."/>
            <person name="Dixit A."/>
            <person name="Pal A.K."/>
            <person name="Ghazi I.A."/>
            <person name="Yadav M."/>
            <person name="Pandit A."/>
            <person name="Bhargava A."/>
            <person name="Sureshbabu K."/>
            <person name="Batra K."/>
            <person name="Sharma T.R."/>
            <person name="Mohapatra T."/>
            <person name="Singh N.K."/>
            <person name="Messing J."/>
            <person name="Nelson A.B."/>
            <person name="Fuks G."/>
            <person name="Kavchok S."/>
            <person name="Keizer G."/>
            <person name="Linton E."/>
            <person name="Llaca V."/>
            <person name="Song R."/>
            <person name="Tanyolac B."/>
            <person name="Young S."/>
            <person name="Ho-Il K."/>
            <person name="Hahn J.H."/>
            <person name="Sangsakoo G."/>
            <person name="Vanavichit A."/>
            <person name="de Mattos Luiz.A.T."/>
            <person name="Zimmer P.D."/>
            <person name="Malone G."/>
            <person name="Dellagostin O."/>
            <person name="de Oliveira A.C."/>
            <person name="Bevan M."/>
            <person name="Bancroft I."/>
            <person name="Minx P."/>
            <person name="Cordum H."/>
            <person name="Wilson R."/>
            <person name="Cheng Z."/>
            <person name="Jin W."/>
            <person name="Jiang J."/>
            <person name="Leong S.A."/>
            <person name="Iwama H."/>
            <person name="Gojobori T."/>
            <person name="Itoh T."/>
            <person name="Niimura Y."/>
            <person name="Fujii Y."/>
            <person name="Habara T."/>
            <person name="Sakai H."/>
            <person name="Sato Y."/>
            <person name="Wilson G."/>
            <person name="Kumar K."/>
            <person name="McCouch S."/>
            <person name="Juretic N."/>
            <person name="Hoen D."/>
            <person name="Wright S."/>
            <person name="Bruskiewich R."/>
            <person name="Bureau T."/>
            <person name="Miyao A."/>
            <person name="Hirochika H."/>
            <person name="Nishikawa T."/>
            <person name="Kadowaki K."/>
            <person name="Sugiura M."/>
            <person name="Burr B."/>
            <person name="Sasaki T."/>
        </authorList>
    </citation>
    <scope>NUCLEOTIDE SEQUENCE [LARGE SCALE GENOMIC DNA]</scope>
    <source>
        <strain evidence="3">cv. Nipponbare</strain>
    </source>
</reference>
<feature type="region of interest" description="Disordered" evidence="1">
    <location>
        <begin position="58"/>
        <end position="82"/>
    </location>
</feature>
<dbReference type="Proteomes" id="UP000000763">
    <property type="component" value="Chromosome 2"/>
</dbReference>
<feature type="compositionally biased region" description="Basic residues" evidence="1">
    <location>
        <begin position="1"/>
        <end position="18"/>
    </location>
</feature>